<keyword evidence="2" id="KW-1185">Reference proteome</keyword>
<name>A0ABW3T3C7_9CAUL</name>
<dbReference type="Proteomes" id="UP001597216">
    <property type="component" value="Unassembled WGS sequence"/>
</dbReference>
<gene>
    <name evidence="1" type="ORF">ACFQ27_09335</name>
</gene>
<accession>A0ABW3T3C7</accession>
<reference evidence="2" key="1">
    <citation type="journal article" date="2019" name="Int. J. Syst. Evol. Microbiol.">
        <title>The Global Catalogue of Microorganisms (GCM) 10K type strain sequencing project: providing services to taxonomists for standard genome sequencing and annotation.</title>
        <authorList>
            <consortium name="The Broad Institute Genomics Platform"/>
            <consortium name="The Broad Institute Genome Sequencing Center for Infectious Disease"/>
            <person name="Wu L."/>
            <person name="Ma J."/>
        </authorList>
    </citation>
    <scope>NUCLEOTIDE SEQUENCE [LARGE SCALE GENOMIC DNA]</scope>
    <source>
        <strain evidence="2">CCUG 55074</strain>
    </source>
</reference>
<comment type="caution">
    <text evidence="1">The sequence shown here is derived from an EMBL/GenBank/DDBJ whole genome shotgun (WGS) entry which is preliminary data.</text>
</comment>
<proteinExistence type="predicted"/>
<dbReference type="RefSeq" id="WP_377353387.1">
    <property type="nucleotide sequence ID" value="NZ_JBHTLQ010000017.1"/>
</dbReference>
<sequence>MTSATSRLQVGVDVPWVTSWSDEPLGPIGPCASVDGQLAASQAEKPGQGRPLYSQNHLFRQRRTVREMLCPMCGKPTPEGDRWCQTATWTNAGDLRAHGFGPALPATLADDRALLNCGAIAPLHHACASAALTRCPHLGGMADKTLKRFPRAWVIIPLWIEAKRPTGGSLPAVSFLQLVGVAP</sequence>
<evidence type="ECO:0000313" key="2">
    <source>
        <dbReference type="Proteomes" id="UP001597216"/>
    </source>
</evidence>
<evidence type="ECO:0000313" key="1">
    <source>
        <dbReference type="EMBL" id="MFD1190781.1"/>
    </source>
</evidence>
<dbReference type="EMBL" id="JBHTLQ010000017">
    <property type="protein sequence ID" value="MFD1190781.1"/>
    <property type="molecule type" value="Genomic_DNA"/>
</dbReference>
<protein>
    <submittedName>
        <fullName evidence="1">Uncharacterized protein</fullName>
    </submittedName>
</protein>
<organism evidence="1 2">
    <name type="scientific">Phenylobacterium conjunctum</name>
    <dbReference type="NCBI Taxonomy" id="1298959"/>
    <lineage>
        <taxon>Bacteria</taxon>
        <taxon>Pseudomonadati</taxon>
        <taxon>Pseudomonadota</taxon>
        <taxon>Alphaproteobacteria</taxon>
        <taxon>Caulobacterales</taxon>
        <taxon>Caulobacteraceae</taxon>
        <taxon>Phenylobacterium</taxon>
    </lineage>
</organism>